<dbReference type="OMA" id="HIKFSQM"/>
<dbReference type="OrthoDB" id="6507044at2759"/>
<dbReference type="InterPro" id="IPR032710">
    <property type="entry name" value="NTF2-like_dom_sf"/>
</dbReference>
<evidence type="ECO:0000259" key="4">
    <source>
        <dbReference type="PROSITE" id="PS50177"/>
    </source>
</evidence>
<dbReference type="EnsemblMetazoa" id="XM_003389352.3">
    <property type="protein sequence ID" value="XP_003389400.1"/>
    <property type="gene ID" value="LOC100636844"/>
</dbReference>
<feature type="region of interest" description="Disordered" evidence="3">
    <location>
        <begin position="1"/>
        <end position="21"/>
    </location>
</feature>
<dbReference type="Gene3D" id="3.10.450.50">
    <property type="match status" value="1"/>
</dbReference>
<dbReference type="InParanoid" id="A0A1X7TZL5"/>
<dbReference type="STRING" id="400682.A0A1X7TZL5"/>
<comment type="function">
    <text evidence="2">Has a role in nuclear-cytoplasmic transport of proteins and mRNAs.</text>
</comment>
<dbReference type="Pfam" id="PF02136">
    <property type="entry name" value="NTF2"/>
    <property type="match status" value="1"/>
</dbReference>
<dbReference type="KEGG" id="aqu:100636844"/>
<keyword evidence="6" id="KW-1185">Reference proteome</keyword>
<name>A0A1X7TZL5_AMPQE</name>
<evidence type="ECO:0000256" key="3">
    <source>
        <dbReference type="SAM" id="MobiDB-lite"/>
    </source>
</evidence>
<dbReference type="AlphaFoldDB" id="A0A1X7TZL5"/>
<dbReference type="FunFam" id="3.10.450.50:FF:000005">
    <property type="entry name" value="Nuclear transport factor 2"/>
    <property type="match status" value="1"/>
</dbReference>
<keyword evidence="2" id="KW-0813">Transport</keyword>
<evidence type="ECO:0000313" key="6">
    <source>
        <dbReference type="Proteomes" id="UP000007879"/>
    </source>
</evidence>
<dbReference type="GO" id="GO:0005635">
    <property type="term" value="C:nuclear envelope"/>
    <property type="evidence" value="ECO:0007669"/>
    <property type="project" value="UniProtKB-ARBA"/>
</dbReference>
<gene>
    <name evidence="5" type="primary">100636844</name>
</gene>
<keyword evidence="1 2" id="KW-0963">Cytoplasm</keyword>
<dbReference type="GO" id="GO:0051028">
    <property type="term" value="P:mRNA transport"/>
    <property type="evidence" value="ECO:0007669"/>
    <property type="project" value="UniProtKB-UniRule"/>
</dbReference>
<dbReference type="InterPro" id="IPR045875">
    <property type="entry name" value="NTF2"/>
</dbReference>
<dbReference type="eggNOG" id="KOG2104">
    <property type="taxonomic scope" value="Eukaryota"/>
</dbReference>
<dbReference type="InterPro" id="IPR002075">
    <property type="entry name" value="NTF2_dom"/>
</dbReference>
<dbReference type="GO" id="GO:0006606">
    <property type="term" value="P:protein import into nucleus"/>
    <property type="evidence" value="ECO:0007669"/>
    <property type="project" value="UniProtKB-ARBA"/>
</dbReference>
<comment type="subcellular location">
    <subcellularLocation>
        <location evidence="2">Cytoplasm</location>
    </subcellularLocation>
    <subcellularLocation>
        <location evidence="2">Nucleus</location>
    </subcellularLocation>
</comment>
<evidence type="ECO:0000256" key="2">
    <source>
        <dbReference type="RuleBase" id="RU369002"/>
    </source>
</evidence>
<dbReference type="PROSITE" id="PS50177">
    <property type="entry name" value="NTF2_DOMAIN"/>
    <property type="match status" value="1"/>
</dbReference>
<dbReference type="EnsemblMetazoa" id="Aqu2.1.20770_001">
    <property type="protein sequence ID" value="Aqu2.1.20770_001"/>
    <property type="gene ID" value="Aqu2.1.20770"/>
</dbReference>
<organism evidence="5">
    <name type="scientific">Amphimedon queenslandica</name>
    <name type="common">Sponge</name>
    <dbReference type="NCBI Taxonomy" id="400682"/>
    <lineage>
        <taxon>Eukaryota</taxon>
        <taxon>Metazoa</taxon>
        <taxon>Porifera</taxon>
        <taxon>Demospongiae</taxon>
        <taxon>Heteroscleromorpha</taxon>
        <taxon>Haplosclerida</taxon>
        <taxon>Niphatidae</taxon>
        <taxon>Amphimedon</taxon>
    </lineage>
</organism>
<dbReference type="GO" id="GO:0005737">
    <property type="term" value="C:cytoplasm"/>
    <property type="evidence" value="ECO:0007669"/>
    <property type="project" value="UniProtKB-SubCell"/>
</dbReference>
<dbReference type="CDD" id="cd00780">
    <property type="entry name" value="NTF2"/>
    <property type="match status" value="1"/>
</dbReference>
<keyword evidence="2" id="KW-0653">Protein transport</keyword>
<reference evidence="6" key="1">
    <citation type="journal article" date="2010" name="Nature">
        <title>The Amphimedon queenslandica genome and the evolution of animal complexity.</title>
        <authorList>
            <person name="Srivastava M."/>
            <person name="Simakov O."/>
            <person name="Chapman J."/>
            <person name="Fahey B."/>
            <person name="Gauthier M.E."/>
            <person name="Mitros T."/>
            <person name="Richards G.S."/>
            <person name="Conaco C."/>
            <person name="Dacre M."/>
            <person name="Hellsten U."/>
            <person name="Larroux C."/>
            <person name="Putnam N.H."/>
            <person name="Stanke M."/>
            <person name="Adamska M."/>
            <person name="Darling A."/>
            <person name="Degnan S.M."/>
            <person name="Oakley T.H."/>
            <person name="Plachetzki D.C."/>
            <person name="Zhai Y."/>
            <person name="Adamski M."/>
            <person name="Calcino A."/>
            <person name="Cummins S.F."/>
            <person name="Goodstein D.M."/>
            <person name="Harris C."/>
            <person name="Jackson D.J."/>
            <person name="Leys S.P."/>
            <person name="Shu S."/>
            <person name="Woodcroft B.J."/>
            <person name="Vervoort M."/>
            <person name="Kosik K.S."/>
            <person name="Manning G."/>
            <person name="Degnan B.M."/>
            <person name="Rokhsar D.S."/>
        </authorList>
    </citation>
    <scope>NUCLEOTIDE SEQUENCE [LARGE SCALE GENOMIC DNA]</scope>
</reference>
<dbReference type="PANTHER" id="PTHR12612">
    <property type="entry name" value="NUCLEAR TRANSPORT FACTOR 2"/>
    <property type="match status" value="1"/>
</dbReference>
<proteinExistence type="predicted"/>
<evidence type="ECO:0000313" key="5">
    <source>
        <dbReference type="EnsemblMetazoa" id="Aqu2.1.20770_001"/>
    </source>
</evidence>
<dbReference type="Proteomes" id="UP000007879">
    <property type="component" value="Unassembled WGS sequence"/>
</dbReference>
<keyword evidence="2" id="KW-0539">Nucleus</keyword>
<dbReference type="InterPro" id="IPR018222">
    <property type="entry name" value="Nuclear_transport_factor_2_euk"/>
</dbReference>
<accession>A0A1X7TZL5</accession>
<protein>
    <recommendedName>
        <fullName evidence="2">NTF2-related export protein</fullName>
    </recommendedName>
</protein>
<sequence>MAANVLEEGISKKELQPEASPPDIKAMAEQFLATFYQAFDSDRTTLGQLFRPESKLTFEGETYTGPEKILLKYISLPFKQVVHEISTYDSHLTIDGTLLIVVVGRLKTDDNPPLSFTETFNLKQFGDGLFVMNDIFRLSLHNS</sequence>
<feature type="domain" description="NTF2" evidence="4">
    <location>
        <begin position="27"/>
        <end position="138"/>
    </location>
</feature>
<evidence type="ECO:0000256" key="1">
    <source>
        <dbReference type="ARBA" id="ARBA00022490"/>
    </source>
</evidence>
<reference evidence="5" key="2">
    <citation type="submission" date="2017-05" db="UniProtKB">
        <authorList>
            <consortium name="EnsemblMetazoa"/>
        </authorList>
    </citation>
    <scope>IDENTIFICATION</scope>
</reference>
<dbReference type="SUPFAM" id="SSF54427">
    <property type="entry name" value="NTF2-like"/>
    <property type="match status" value="1"/>
</dbReference>